<dbReference type="STRING" id="927083.DB32_000087"/>
<keyword evidence="2" id="KW-0808">Transferase</keyword>
<dbReference type="CDD" id="cd06223">
    <property type="entry name" value="PRTases_typeI"/>
    <property type="match status" value="1"/>
</dbReference>
<proteinExistence type="predicted"/>
<dbReference type="Gene3D" id="3.40.50.2020">
    <property type="match status" value="1"/>
</dbReference>
<protein>
    <submittedName>
        <fullName evidence="2">Phosphoribosyl transferase domain protein</fullName>
    </submittedName>
</protein>
<evidence type="ECO:0000313" key="3">
    <source>
        <dbReference type="Proteomes" id="UP000034883"/>
    </source>
</evidence>
<organism evidence="2 3">
    <name type="scientific">Sandaracinus amylolyticus</name>
    <dbReference type="NCBI Taxonomy" id="927083"/>
    <lineage>
        <taxon>Bacteria</taxon>
        <taxon>Pseudomonadati</taxon>
        <taxon>Myxococcota</taxon>
        <taxon>Polyangia</taxon>
        <taxon>Polyangiales</taxon>
        <taxon>Sandaracinaceae</taxon>
        <taxon>Sandaracinus</taxon>
    </lineage>
</organism>
<evidence type="ECO:0000259" key="1">
    <source>
        <dbReference type="Pfam" id="PF00156"/>
    </source>
</evidence>
<sequence length="219" mass="23583">MRFEDRIDAGRQLARRLQHHRAGAPVVVGLTRGGVPVAAEVARALGAELDALVVRKLGAPIQPELGMGAIAEGGGRWVDPSIVAITGTTEDELVDVETRERALMQRRITQYRAAKPRVPLRDRTVILVDDGIATGGTVRAALQSIRNESPRAIVLAVPVAAVSTLEALERSADEVVCVEPRHDLHAIGLWYRDFSQVDDGEVVAALRAARAVRETTTSP</sequence>
<name>A0A0F6SD72_9BACT</name>
<dbReference type="Proteomes" id="UP000034883">
    <property type="component" value="Chromosome"/>
</dbReference>
<dbReference type="EMBL" id="CP011125">
    <property type="protein sequence ID" value="AKF02939.1"/>
    <property type="molecule type" value="Genomic_DNA"/>
</dbReference>
<evidence type="ECO:0000313" key="2">
    <source>
        <dbReference type="EMBL" id="AKF02939.1"/>
    </source>
</evidence>
<dbReference type="RefSeq" id="WP_053230427.1">
    <property type="nucleotide sequence ID" value="NZ_CP011125.1"/>
</dbReference>
<dbReference type="InterPro" id="IPR000836">
    <property type="entry name" value="PRTase_dom"/>
</dbReference>
<gene>
    <name evidence="2" type="ORF">DB32_000087</name>
</gene>
<dbReference type="OrthoDB" id="5421180at2"/>
<dbReference type="GO" id="GO:0016740">
    <property type="term" value="F:transferase activity"/>
    <property type="evidence" value="ECO:0007669"/>
    <property type="project" value="UniProtKB-KW"/>
</dbReference>
<dbReference type="KEGG" id="samy:DB32_000087"/>
<accession>A0A0F6SD72</accession>
<keyword evidence="3" id="KW-1185">Reference proteome</keyword>
<reference evidence="2 3" key="1">
    <citation type="submission" date="2015-03" db="EMBL/GenBank/DDBJ databases">
        <title>Genome assembly of Sandaracinus amylolyticus DSM 53668.</title>
        <authorList>
            <person name="Sharma G."/>
            <person name="Subramanian S."/>
        </authorList>
    </citation>
    <scope>NUCLEOTIDE SEQUENCE [LARGE SCALE GENOMIC DNA]</scope>
    <source>
        <strain evidence="2 3">DSM 53668</strain>
    </source>
</reference>
<feature type="domain" description="Phosphoribosyltransferase" evidence="1">
    <location>
        <begin position="9"/>
        <end position="181"/>
    </location>
</feature>
<dbReference type="Gene3D" id="3.30.1310.20">
    <property type="entry name" value="PRTase-like"/>
    <property type="match status" value="1"/>
</dbReference>
<dbReference type="SUPFAM" id="SSF53271">
    <property type="entry name" value="PRTase-like"/>
    <property type="match status" value="1"/>
</dbReference>
<dbReference type="InterPro" id="IPR029057">
    <property type="entry name" value="PRTase-like"/>
</dbReference>
<dbReference type="Pfam" id="PF00156">
    <property type="entry name" value="Pribosyltran"/>
    <property type="match status" value="1"/>
</dbReference>
<dbReference type="AlphaFoldDB" id="A0A0F6SD72"/>